<organism evidence="14 15">
    <name type="scientific">Gomphillus americanus</name>
    <dbReference type="NCBI Taxonomy" id="1940652"/>
    <lineage>
        <taxon>Eukaryota</taxon>
        <taxon>Fungi</taxon>
        <taxon>Dikarya</taxon>
        <taxon>Ascomycota</taxon>
        <taxon>Pezizomycotina</taxon>
        <taxon>Lecanoromycetes</taxon>
        <taxon>OSLEUM clade</taxon>
        <taxon>Ostropomycetidae</taxon>
        <taxon>Ostropales</taxon>
        <taxon>Graphidaceae</taxon>
        <taxon>Gomphilloideae</taxon>
        <taxon>Gomphillus</taxon>
    </lineage>
</organism>
<reference evidence="14" key="1">
    <citation type="submission" date="2021-03" db="EMBL/GenBank/DDBJ databases">
        <authorList>
            <person name="Tagirdzhanova G."/>
        </authorList>
    </citation>
    <scope>NUCLEOTIDE SEQUENCE</scope>
</reference>
<keyword evidence="9" id="KW-0469">Meiosis</keyword>
<dbReference type="Gene3D" id="3.40.50.300">
    <property type="entry name" value="P-loop containing nucleotide triphosphate hydrolases"/>
    <property type="match status" value="1"/>
</dbReference>
<dbReference type="GO" id="GO:0005694">
    <property type="term" value="C:chromosome"/>
    <property type="evidence" value="ECO:0007669"/>
    <property type="project" value="UniProtKB-SubCell"/>
</dbReference>
<dbReference type="GO" id="GO:0006298">
    <property type="term" value="P:mismatch repair"/>
    <property type="evidence" value="ECO:0007669"/>
    <property type="project" value="InterPro"/>
</dbReference>
<evidence type="ECO:0000256" key="8">
    <source>
        <dbReference type="ARBA" id="ARBA00023242"/>
    </source>
</evidence>
<evidence type="ECO:0000256" key="1">
    <source>
        <dbReference type="ARBA" id="ARBA00004123"/>
    </source>
</evidence>
<dbReference type="InterPro" id="IPR027417">
    <property type="entry name" value="P-loop_NTPase"/>
</dbReference>
<comment type="subcellular location">
    <subcellularLocation>
        <location evidence="2">Chromosome</location>
    </subcellularLocation>
    <subcellularLocation>
        <location evidence="1">Nucleus</location>
    </subcellularLocation>
</comment>
<dbReference type="PROSITE" id="PS00486">
    <property type="entry name" value="DNA_MISMATCH_REPAIR_2"/>
    <property type="match status" value="1"/>
</dbReference>
<keyword evidence="15" id="KW-1185">Reference proteome</keyword>
<dbReference type="PANTHER" id="PTHR11361:SF20">
    <property type="entry name" value="MUTS PROTEIN HOMOLOG 5"/>
    <property type="match status" value="1"/>
</dbReference>
<dbReference type="SMART" id="SM00534">
    <property type="entry name" value="MUTSac"/>
    <property type="match status" value="1"/>
</dbReference>
<dbReference type="FunFam" id="3.40.50.300:FF:001067">
    <property type="entry name" value="DNA mismatch repair protein MSH5"/>
    <property type="match status" value="1"/>
</dbReference>
<evidence type="ECO:0000256" key="5">
    <source>
        <dbReference type="ARBA" id="ARBA00022741"/>
    </source>
</evidence>
<dbReference type="EMBL" id="CAJPDQ010000025">
    <property type="protein sequence ID" value="CAF9926676.1"/>
    <property type="molecule type" value="Genomic_DNA"/>
</dbReference>
<dbReference type="SUPFAM" id="SSF48334">
    <property type="entry name" value="DNA repair protein MutS, domain III"/>
    <property type="match status" value="1"/>
</dbReference>
<evidence type="ECO:0000256" key="10">
    <source>
        <dbReference type="ARBA" id="ARBA00073549"/>
    </source>
</evidence>
<feature type="region of interest" description="Disordered" evidence="12">
    <location>
        <begin position="17"/>
        <end position="46"/>
    </location>
</feature>
<name>A0A8H3FST7_9LECA</name>
<dbReference type="InterPro" id="IPR045076">
    <property type="entry name" value="MutS"/>
</dbReference>
<dbReference type="Pfam" id="PF00488">
    <property type="entry name" value="MutS_V"/>
    <property type="match status" value="1"/>
</dbReference>
<keyword evidence="7" id="KW-0238">DNA-binding</keyword>
<dbReference type="GO" id="GO:0030983">
    <property type="term" value="F:mismatched DNA binding"/>
    <property type="evidence" value="ECO:0007669"/>
    <property type="project" value="InterPro"/>
</dbReference>
<dbReference type="InterPro" id="IPR007696">
    <property type="entry name" value="DNA_mismatch_repair_MutS_core"/>
</dbReference>
<protein>
    <recommendedName>
        <fullName evidence="10">DNA mismatch repair protein MSH5</fullName>
    </recommendedName>
    <alternativeName>
        <fullName evidence="11">MutS protein homolog 5</fullName>
    </alternativeName>
</protein>
<comment type="caution">
    <text evidence="14">The sequence shown here is derived from an EMBL/GenBank/DDBJ whole genome shotgun (WGS) entry which is preliminary data.</text>
</comment>
<evidence type="ECO:0000256" key="6">
    <source>
        <dbReference type="ARBA" id="ARBA00022840"/>
    </source>
</evidence>
<keyword evidence="5" id="KW-0547">Nucleotide-binding</keyword>
<proteinExistence type="inferred from homology"/>
<feature type="domain" description="DNA mismatch repair proteins mutS family" evidence="13">
    <location>
        <begin position="736"/>
        <end position="752"/>
    </location>
</feature>
<evidence type="ECO:0000256" key="3">
    <source>
        <dbReference type="ARBA" id="ARBA00006271"/>
    </source>
</evidence>
<dbReference type="GO" id="GO:0005524">
    <property type="term" value="F:ATP binding"/>
    <property type="evidence" value="ECO:0007669"/>
    <property type="project" value="UniProtKB-KW"/>
</dbReference>
<dbReference type="InterPro" id="IPR036187">
    <property type="entry name" value="DNA_mismatch_repair_MutS_sf"/>
</dbReference>
<evidence type="ECO:0000256" key="9">
    <source>
        <dbReference type="ARBA" id="ARBA00023254"/>
    </source>
</evidence>
<dbReference type="GO" id="GO:0005634">
    <property type="term" value="C:nucleus"/>
    <property type="evidence" value="ECO:0007669"/>
    <property type="project" value="UniProtKB-SubCell"/>
</dbReference>
<comment type="similarity">
    <text evidence="3">Belongs to the DNA mismatch repair MutS family.</text>
</comment>
<dbReference type="SMART" id="SM00533">
    <property type="entry name" value="MUTSd"/>
    <property type="match status" value="1"/>
</dbReference>
<dbReference type="GO" id="GO:0140664">
    <property type="term" value="F:ATP-dependent DNA damage sensor activity"/>
    <property type="evidence" value="ECO:0007669"/>
    <property type="project" value="InterPro"/>
</dbReference>
<dbReference type="InterPro" id="IPR000432">
    <property type="entry name" value="DNA_mismatch_repair_MutS_C"/>
</dbReference>
<dbReference type="AlphaFoldDB" id="A0A8H3FST7"/>
<dbReference type="PANTHER" id="PTHR11361">
    <property type="entry name" value="DNA MISMATCH REPAIR PROTEIN MUTS FAMILY MEMBER"/>
    <property type="match status" value="1"/>
</dbReference>
<keyword evidence="6" id="KW-0067">ATP-binding</keyword>
<evidence type="ECO:0000259" key="13">
    <source>
        <dbReference type="PROSITE" id="PS00486"/>
    </source>
</evidence>
<evidence type="ECO:0000256" key="12">
    <source>
        <dbReference type="SAM" id="MobiDB-lite"/>
    </source>
</evidence>
<dbReference type="GO" id="GO:0051026">
    <property type="term" value="P:chiasma assembly"/>
    <property type="evidence" value="ECO:0007669"/>
    <property type="project" value="TreeGrafter"/>
</dbReference>
<dbReference type="SUPFAM" id="SSF52540">
    <property type="entry name" value="P-loop containing nucleoside triphosphate hydrolases"/>
    <property type="match status" value="1"/>
</dbReference>
<keyword evidence="8" id="KW-0539">Nucleus</keyword>
<evidence type="ECO:0000313" key="14">
    <source>
        <dbReference type="EMBL" id="CAF9926676.1"/>
    </source>
</evidence>
<dbReference type="Pfam" id="PF05192">
    <property type="entry name" value="MutS_III"/>
    <property type="match status" value="1"/>
</dbReference>
<accession>A0A8H3FST7</accession>
<keyword evidence="4" id="KW-0158">Chromosome</keyword>
<evidence type="ECO:0000313" key="15">
    <source>
        <dbReference type="Proteomes" id="UP000664169"/>
    </source>
</evidence>
<dbReference type="Gene3D" id="1.10.1420.10">
    <property type="match status" value="1"/>
</dbReference>
<dbReference type="OrthoDB" id="29596at2759"/>
<evidence type="ECO:0000256" key="2">
    <source>
        <dbReference type="ARBA" id="ARBA00004286"/>
    </source>
</evidence>
<evidence type="ECO:0000256" key="7">
    <source>
        <dbReference type="ARBA" id="ARBA00023125"/>
    </source>
</evidence>
<evidence type="ECO:0000256" key="11">
    <source>
        <dbReference type="ARBA" id="ARBA00077470"/>
    </source>
</evidence>
<sequence length="929" mass="102979">MPSYVRGIKKRDRLRARSRALSEATAPSSKSVHHRNDGIDSEDEEVEGEVLNEVIMAIDMRGKDTIGSAYFVTAQETLYVLADVRYGSIDIIEKLKQYAEPNVILISSRVDEKVEDHLKAGDASEASGSDHLHPPYSLDVRPSHEFSYDSAVRKLADLDLEIFQEAQAMLVVPGDDDPAVNYARGLEPGLSHVQGNILHLSSAIDLESRLSVSCVGAVLSYIQRRRAVVYLPGDPTAVEMFKVTYLETFSLTNVMSLSSDTLVSLQILHDEFHPHAHNQGPSGNASGSKEGLSVFGLFQNLTSTPQGTSLLRQYFLRPSLDLQLLAHRHETVRVLLLPDNEMLLQSIVKSLKHIKNMKLTIQYLRKGISNNIGRGGGMKSSVWFRLRSFAYYALMVEQDIRGLNQAERLAIRLKIMDGFDRRALALVGKAIINVIDFGESQNTHRTVVSRGVDTTLDTMKRQYDGLEHMLNQVSQEIGETIPREFAGSLSVVFFPQIGFLIAMPVDPTTEDVEFRDPGWDQSFYTTDRIYFKDFRMIELDNTIGDIYADIYREIEIVYDLAQRVLQHADAVTRASEICAELDCLSALAQGAKAYSLIQPSMTLENVIRIRRGWHILQTLVTPSCIPNDMDLNGGSEDAISPAESSARDQSVIDDPSILLLTGPNYSGKSVYLKQNAIIVYLAHVGSFVPATGATIGITDQILTRISTTETVSRMQSAFFIDLQQVSSALYNMTRQSLLVIDEFGKGTNNSDGVGLMSGLLHYLLGLGNSRPKVIGATHFHEVFESGYVEAHPNIGFAHMEVRIDEHASGLENQIAYLYNLVPGRSTSSFGLVCAGMNGIEQGIIDRAEYLLKEQARGVDLADLCAGSDEQDRVELEQAVQQEDTARALLALEFWEDEEAINTTQWLSSLLDEDWNEPTSATVSSRSNGL</sequence>
<gene>
    <name evidence="14" type="ORF">GOMPHAMPRED_004210</name>
</gene>
<dbReference type="Proteomes" id="UP000664169">
    <property type="component" value="Unassembled WGS sequence"/>
</dbReference>
<evidence type="ECO:0000256" key="4">
    <source>
        <dbReference type="ARBA" id="ARBA00022454"/>
    </source>
</evidence>